<dbReference type="Proteomes" id="UP000546162">
    <property type="component" value="Unassembled WGS sequence"/>
</dbReference>
<organism evidence="1 2">
    <name type="scientific">Actinoplanes octamycinicus</name>
    <dbReference type="NCBI Taxonomy" id="135948"/>
    <lineage>
        <taxon>Bacteria</taxon>
        <taxon>Bacillati</taxon>
        <taxon>Actinomycetota</taxon>
        <taxon>Actinomycetes</taxon>
        <taxon>Micromonosporales</taxon>
        <taxon>Micromonosporaceae</taxon>
        <taxon>Actinoplanes</taxon>
    </lineage>
</organism>
<dbReference type="Gene3D" id="1.25.40.10">
    <property type="entry name" value="Tetratricopeptide repeat domain"/>
    <property type="match status" value="1"/>
</dbReference>
<reference evidence="1 2" key="1">
    <citation type="submission" date="2020-08" db="EMBL/GenBank/DDBJ databases">
        <title>Sequencing the genomes of 1000 actinobacteria strains.</title>
        <authorList>
            <person name="Klenk H.-P."/>
        </authorList>
    </citation>
    <scope>NUCLEOTIDE SEQUENCE [LARGE SCALE GENOMIC DNA]</scope>
    <source>
        <strain evidence="1 2">DSM 45809</strain>
    </source>
</reference>
<dbReference type="InterPro" id="IPR011990">
    <property type="entry name" value="TPR-like_helical_dom_sf"/>
</dbReference>
<dbReference type="AlphaFoldDB" id="A0A7W7H6E3"/>
<accession>A0A7W7H6E3</accession>
<keyword evidence="2" id="KW-1185">Reference proteome</keyword>
<evidence type="ECO:0000313" key="1">
    <source>
        <dbReference type="EMBL" id="MBB4744689.1"/>
    </source>
</evidence>
<dbReference type="EMBL" id="JACHNB010000001">
    <property type="protein sequence ID" value="MBB4744689.1"/>
    <property type="molecule type" value="Genomic_DNA"/>
</dbReference>
<evidence type="ECO:0000313" key="2">
    <source>
        <dbReference type="Proteomes" id="UP000546162"/>
    </source>
</evidence>
<name>A0A7W7H6E3_9ACTN</name>
<comment type="caution">
    <text evidence="1">The sequence shown here is derived from an EMBL/GenBank/DDBJ whole genome shotgun (WGS) entry which is preliminary data.</text>
</comment>
<proteinExistence type="predicted"/>
<sequence length="216" mass="23407">MSQDPRLQRAAELYHAATFNGDPDAVPAATEQLDSLEADLALARGRVLHAAFLRDRREDPRELVAFNRAAELYAALGDDHALAEAEFWLGCFHQVVREDGDAAHPHLQRSAALARATDNRLTLSYAVRHLGFAAGLAGDHATARLLLEESVALRRELDFPAGVAAGLVALADLAYRDGRPDEAERLLDEATAVATECGAIGVLGWADNTREEHTRP</sequence>
<protein>
    <submittedName>
        <fullName evidence="1">Tetratricopeptide (TPR) repeat protein</fullName>
    </submittedName>
</protein>
<gene>
    <name evidence="1" type="ORF">BJY16_008148</name>
</gene>
<dbReference type="SUPFAM" id="SSF48452">
    <property type="entry name" value="TPR-like"/>
    <property type="match status" value="1"/>
</dbReference>
<dbReference type="RefSeq" id="WP_185044821.1">
    <property type="nucleotide sequence ID" value="NZ_BAABFG010000005.1"/>
</dbReference>